<evidence type="ECO:0000256" key="2">
    <source>
        <dbReference type="HAMAP-Rule" id="MF_00274"/>
    </source>
</evidence>
<dbReference type="EMBL" id="LT907975">
    <property type="protein sequence ID" value="SOB57166.1"/>
    <property type="molecule type" value="Genomic_DNA"/>
</dbReference>
<dbReference type="GO" id="GO:0043590">
    <property type="term" value="C:bacterial nucleoid"/>
    <property type="evidence" value="ECO:0007669"/>
    <property type="project" value="UniProtKB-UniRule"/>
</dbReference>
<comment type="subcellular location">
    <subcellularLocation>
        <location evidence="2">Cytoplasm</location>
        <location evidence="2">Nucleoid</location>
    </subcellularLocation>
</comment>
<evidence type="ECO:0000256" key="3">
    <source>
        <dbReference type="SAM" id="MobiDB-lite"/>
    </source>
</evidence>
<keyword evidence="1 2" id="KW-0238">DNA-binding</keyword>
<gene>
    <name evidence="4" type="ORF">DPRO_0287</name>
</gene>
<dbReference type="Gene3D" id="3.30.1310.10">
    <property type="entry name" value="Nucleoid-associated protein YbaB-like domain"/>
    <property type="match status" value="1"/>
</dbReference>
<dbReference type="GO" id="GO:0003677">
    <property type="term" value="F:DNA binding"/>
    <property type="evidence" value="ECO:0007669"/>
    <property type="project" value="UniProtKB-UniRule"/>
</dbReference>
<comment type="subunit">
    <text evidence="2">Homodimer.</text>
</comment>
<evidence type="ECO:0000313" key="5">
    <source>
        <dbReference type="Proteomes" id="UP000219215"/>
    </source>
</evidence>
<dbReference type="PIRSF" id="PIRSF004555">
    <property type="entry name" value="UCP004555"/>
    <property type="match status" value="1"/>
</dbReference>
<dbReference type="InterPro" id="IPR004401">
    <property type="entry name" value="YbaB/EbfC"/>
</dbReference>
<dbReference type="Proteomes" id="UP000219215">
    <property type="component" value="Chromosome DPRO"/>
</dbReference>
<dbReference type="InterPro" id="IPR036894">
    <property type="entry name" value="YbaB-like_sf"/>
</dbReference>
<sequence length="103" mass="11281">MKGMNEMIRQAQVMQRKMSEKQEELKSTIVEATSGGGMVTVKATCGQEITEVLIEDSVMESGDKDMLQDLVLTAANEALKKSKEHMEKELSSITGGLNIPGMF</sequence>
<reference evidence="5" key="1">
    <citation type="submission" date="2017-09" db="EMBL/GenBank/DDBJ databases">
        <authorList>
            <person name="Regsiter A."/>
            <person name="William W."/>
        </authorList>
    </citation>
    <scope>NUCLEOTIDE SEQUENCE [LARGE SCALE GENOMIC DNA]</scope>
    <source>
        <strain evidence="5">500-1</strain>
    </source>
</reference>
<name>A0A2C8F432_9BACT</name>
<comment type="function">
    <text evidence="2">Binds to DNA and alters its conformation. May be involved in regulation of gene expression, nucleoid organization and DNA protection.</text>
</comment>
<organism evidence="4 5">
    <name type="scientific">Pseudodesulfovibrio profundus</name>
    <dbReference type="NCBI Taxonomy" id="57320"/>
    <lineage>
        <taxon>Bacteria</taxon>
        <taxon>Pseudomonadati</taxon>
        <taxon>Thermodesulfobacteriota</taxon>
        <taxon>Desulfovibrionia</taxon>
        <taxon>Desulfovibrionales</taxon>
        <taxon>Desulfovibrionaceae</taxon>
    </lineage>
</organism>
<dbReference type="Pfam" id="PF02575">
    <property type="entry name" value="YbaB_DNA_bd"/>
    <property type="match status" value="1"/>
</dbReference>
<dbReference type="KEGG" id="pprf:DPRO_0287"/>
<dbReference type="PANTHER" id="PTHR33449:SF1">
    <property type="entry name" value="NUCLEOID-ASSOCIATED PROTEIN YBAB"/>
    <property type="match status" value="1"/>
</dbReference>
<dbReference type="OrthoDB" id="9803080at2"/>
<keyword evidence="2" id="KW-0963">Cytoplasm</keyword>
<dbReference type="RefSeq" id="WP_097010472.1">
    <property type="nucleotide sequence ID" value="NZ_LT907975.1"/>
</dbReference>
<dbReference type="HAMAP" id="MF_00274">
    <property type="entry name" value="DNA_YbaB_EbfC"/>
    <property type="match status" value="1"/>
</dbReference>
<evidence type="ECO:0000256" key="1">
    <source>
        <dbReference type="ARBA" id="ARBA00023125"/>
    </source>
</evidence>
<dbReference type="PANTHER" id="PTHR33449">
    <property type="entry name" value="NUCLEOID-ASSOCIATED PROTEIN YBAB"/>
    <property type="match status" value="1"/>
</dbReference>
<proteinExistence type="inferred from homology"/>
<evidence type="ECO:0000313" key="4">
    <source>
        <dbReference type="EMBL" id="SOB57166.1"/>
    </source>
</evidence>
<dbReference type="SUPFAM" id="SSF82607">
    <property type="entry name" value="YbaB-like"/>
    <property type="match status" value="1"/>
</dbReference>
<dbReference type="GO" id="GO:0005829">
    <property type="term" value="C:cytosol"/>
    <property type="evidence" value="ECO:0007669"/>
    <property type="project" value="TreeGrafter"/>
</dbReference>
<comment type="similarity">
    <text evidence="2">Belongs to the YbaB/EbfC family.</text>
</comment>
<accession>A0A2C8F432</accession>
<feature type="region of interest" description="Disordered" evidence="3">
    <location>
        <begin position="1"/>
        <end position="20"/>
    </location>
</feature>
<dbReference type="NCBIfam" id="TIGR00103">
    <property type="entry name" value="DNA_YbaB_EbfC"/>
    <property type="match status" value="1"/>
</dbReference>
<dbReference type="AlphaFoldDB" id="A0A2C8F432"/>
<protein>
    <recommendedName>
        <fullName evidence="2">Nucleoid-associated protein DPRO_0287</fullName>
    </recommendedName>
</protein>
<keyword evidence="5" id="KW-1185">Reference proteome</keyword>